<dbReference type="InterPro" id="IPR034746">
    <property type="entry name" value="POTRA"/>
</dbReference>
<comment type="subcellular location">
    <subcellularLocation>
        <location evidence="1">Membrane</location>
    </subcellularLocation>
</comment>
<keyword evidence="6" id="KW-1185">Reference proteome</keyword>
<dbReference type="PANTHER" id="PTHR12815:SF42">
    <property type="entry name" value="BACTERIAL SURFACE ANTIGEN (D15) DOMAIN-CONTAINING PROTEIN"/>
    <property type="match status" value="1"/>
</dbReference>
<dbReference type="AlphaFoldDB" id="A0A547Q5P1"/>
<dbReference type="InterPro" id="IPR010827">
    <property type="entry name" value="BamA/TamA_POTRA"/>
</dbReference>
<dbReference type="Gene3D" id="3.10.20.310">
    <property type="entry name" value="membrane protein fhac"/>
    <property type="match status" value="1"/>
</dbReference>
<dbReference type="PROSITE" id="PS51779">
    <property type="entry name" value="POTRA"/>
    <property type="match status" value="1"/>
</dbReference>
<dbReference type="Pfam" id="PF01103">
    <property type="entry name" value="Omp85"/>
    <property type="match status" value="1"/>
</dbReference>
<dbReference type="PANTHER" id="PTHR12815">
    <property type="entry name" value="SORTING AND ASSEMBLY MACHINERY SAMM50 PROTEIN FAMILY MEMBER"/>
    <property type="match status" value="1"/>
</dbReference>
<dbReference type="Proteomes" id="UP000318590">
    <property type="component" value="Unassembled WGS sequence"/>
</dbReference>
<protein>
    <submittedName>
        <fullName evidence="5">Outer membrane protein assembly factor</fullName>
    </submittedName>
</protein>
<organism evidence="5 6">
    <name type="scientific">Palleronia caenipelagi</name>
    <dbReference type="NCBI Taxonomy" id="2489174"/>
    <lineage>
        <taxon>Bacteria</taxon>
        <taxon>Pseudomonadati</taxon>
        <taxon>Pseudomonadota</taxon>
        <taxon>Alphaproteobacteria</taxon>
        <taxon>Rhodobacterales</taxon>
        <taxon>Roseobacteraceae</taxon>
        <taxon>Palleronia</taxon>
    </lineage>
</organism>
<proteinExistence type="predicted"/>
<gene>
    <name evidence="5" type="ORF">FEV53_08075</name>
</gene>
<keyword evidence="2" id="KW-0812">Transmembrane</keyword>
<keyword evidence="3" id="KW-0472">Membrane</keyword>
<name>A0A547Q5P1_9RHOB</name>
<evidence type="ECO:0000313" key="6">
    <source>
        <dbReference type="Proteomes" id="UP000318590"/>
    </source>
</evidence>
<dbReference type="InterPro" id="IPR039910">
    <property type="entry name" value="D15-like"/>
</dbReference>
<accession>A0A547Q5P1</accession>
<dbReference type="GO" id="GO:0019867">
    <property type="term" value="C:outer membrane"/>
    <property type="evidence" value="ECO:0007669"/>
    <property type="project" value="InterPro"/>
</dbReference>
<dbReference type="Gene3D" id="2.40.160.50">
    <property type="entry name" value="membrane protein fhac: a member of the omp85/tpsb transporter family"/>
    <property type="match status" value="1"/>
</dbReference>
<feature type="domain" description="POTRA" evidence="4">
    <location>
        <begin position="187"/>
        <end position="261"/>
    </location>
</feature>
<evidence type="ECO:0000259" key="4">
    <source>
        <dbReference type="PROSITE" id="PS51779"/>
    </source>
</evidence>
<comment type="caution">
    <text evidence="5">The sequence shown here is derived from an EMBL/GenBank/DDBJ whole genome shotgun (WGS) entry which is preliminary data.</text>
</comment>
<dbReference type="InterPro" id="IPR000184">
    <property type="entry name" value="Bac_surfAg_D15"/>
</dbReference>
<evidence type="ECO:0000256" key="3">
    <source>
        <dbReference type="ARBA" id="ARBA00023136"/>
    </source>
</evidence>
<sequence length="585" mass="62169">MIAASLAVPALAFDGPVYDVEGSEDLLKDIKATSLVQSAANEDVADPAELLAAARADYGRLVGTLYSQGFYGGVVSIRVNGQEAAEISPLTRLGRIESIVIAVEPGRPYRFSRAQIGPLAEGTDLPDGYTSGEIAESKLIRDAAGAAIDGWRAVGHAKADVGGQEIVANHPQAQLSSEVQIAPGPLVRFGEIQFEGSDAVRPARLREIAGFPDGEVFSPEALDGVARRLRDTQVFSSAAVTEDETLGPNDTLDVTADLVAYKPRRIGFGAEVSTVEGLGLNGYWIHRNLFGGAERLQLDAEATGIGGGTGGVDFDLSARFERPATFSPENTFFTELSYERLDEDDFTSDVGFLEVGIQRYVNEHIEIQYGLAYRFSHVEDDSGTTDYSLLALPLSATYDDREEPLNAKSGYYLDLDLAPFLGTNDETGSGAWMTWDARTYRSFGTDDRFTLAGRLQGGSIVGADLDETPNDLRFYSGGGGTVRGQDYQSLDVTLDDGTDSGGASFVGVSLEGRFDVTPKIGVVGFYDYGIVGEDSFPDGDSDDHSGAGIGVRYATPIGPIRLDVAAPVSGGGNGFEVYLGIGQAF</sequence>
<evidence type="ECO:0000313" key="5">
    <source>
        <dbReference type="EMBL" id="TRD21688.1"/>
    </source>
</evidence>
<evidence type="ECO:0000256" key="2">
    <source>
        <dbReference type="ARBA" id="ARBA00022452"/>
    </source>
</evidence>
<dbReference type="Pfam" id="PF07244">
    <property type="entry name" value="POTRA"/>
    <property type="match status" value="1"/>
</dbReference>
<evidence type="ECO:0000256" key="1">
    <source>
        <dbReference type="ARBA" id="ARBA00004370"/>
    </source>
</evidence>
<dbReference type="OrthoDB" id="9769707at2"/>
<reference evidence="5 6" key="1">
    <citation type="submission" date="2019-06" db="EMBL/GenBank/DDBJ databases">
        <title>Paenimaribius caenipelagi gen. nov., sp. nov., isolated from a tidal flat.</title>
        <authorList>
            <person name="Yoon J.-H."/>
        </authorList>
    </citation>
    <scope>NUCLEOTIDE SEQUENCE [LARGE SCALE GENOMIC DNA]</scope>
    <source>
        <strain evidence="5 6">JBTF-M29</strain>
    </source>
</reference>
<keyword evidence="2" id="KW-1134">Transmembrane beta strand</keyword>
<dbReference type="EMBL" id="VFSV01000010">
    <property type="protein sequence ID" value="TRD21688.1"/>
    <property type="molecule type" value="Genomic_DNA"/>
</dbReference>